<dbReference type="PANTHER" id="PTHR30466">
    <property type="entry name" value="FLAVIN REDUCTASE"/>
    <property type="match status" value="1"/>
</dbReference>
<sequence>MEAAMTTQVARLEFREAMARVCAPVNIVTTDGPAGRGGFTATAMCSVSDDPPTLLVCMNERSAQTGMFLANQRFCVNVLTQSHMHLAAKFAGAIRDMAERYQAARWQTMPSGMPALLDAIVSFDCEIGAVNKVGTHNVMFGRVVDIRHGSDEAALLYVGRNYMQPSAPGSFGG</sequence>
<dbReference type="AlphaFoldDB" id="A0A090DDV0"/>
<name>A0A090DDV0_MESPL</name>
<dbReference type="EMBL" id="CCMZ01000003">
    <property type="protein sequence ID" value="CDX11554.1"/>
    <property type="molecule type" value="Genomic_DNA"/>
</dbReference>
<dbReference type="Gene3D" id="2.30.110.10">
    <property type="entry name" value="Electron Transport, Fmn-binding Protein, Chain A"/>
    <property type="match status" value="1"/>
</dbReference>
<keyword evidence="4" id="KW-1185">Reference proteome</keyword>
<dbReference type="GO" id="GO:0006208">
    <property type="term" value="P:pyrimidine nucleobase catabolic process"/>
    <property type="evidence" value="ECO:0007669"/>
    <property type="project" value="TreeGrafter"/>
</dbReference>
<dbReference type="InterPro" id="IPR002563">
    <property type="entry name" value="Flavin_Rdtase-like_dom"/>
</dbReference>
<feature type="domain" description="Flavin reductase like" evidence="2">
    <location>
        <begin position="18"/>
        <end position="164"/>
    </location>
</feature>
<dbReference type="Pfam" id="PF01613">
    <property type="entry name" value="Flavin_Reduct"/>
    <property type="match status" value="1"/>
</dbReference>
<dbReference type="InterPro" id="IPR012349">
    <property type="entry name" value="Split_barrel_FMN-bd"/>
</dbReference>
<proteinExistence type="predicted"/>
<gene>
    <name evidence="3" type="primary">rutF</name>
    <name evidence="3" type="ORF">MPL3356_110034</name>
</gene>
<dbReference type="GO" id="GO:0042602">
    <property type="term" value="F:riboflavin reductase (NADPH) activity"/>
    <property type="evidence" value="ECO:0007669"/>
    <property type="project" value="TreeGrafter"/>
</dbReference>
<evidence type="ECO:0000313" key="3">
    <source>
        <dbReference type="EMBL" id="CDX11554.1"/>
    </source>
</evidence>
<evidence type="ECO:0000256" key="1">
    <source>
        <dbReference type="ARBA" id="ARBA00023002"/>
    </source>
</evidence>
<dbReference type="PANTHER" id="PTHR30466:SF1">
    <property type="entry name" value="FMN REDUCTASE (NADH) RUTF"/>
    <property type="match status" value="1"/>
</dbReference>
<keyword evidence="1" id="KW-0560">Oxidoreductase</keyword>
<dbReference type="InterPro" id="IPR050268">
    <property type="entry name" value="NADH-dep_flavin_reductase"/>
</dbReference>
<dbReference type="Proteomes" id="UP000045285">
    <property type="component" value="Unassembled WGS sequence"/>
</dbReference>
<evidence type="ECO:0000259" key="2">
    <source>
        <dbReference type="SMART" id="SM00903"/>
    </source>
</evidence>
<dbReference type="SMART" id="SM00903">
    <property type="entry name" value="Flavin_Reduct"/>
    <property type="match status" value="1"/>
</dbReference>
<dbReference type="STRING" id="69974.MPLDJ20_100154"/>
<protein>
    <submittedName>
        <fullName evidence="3">Flavin:NADH oxidoreductase subunit of alternative pyrimidine degradation pathway</fullName>
    </submittedName>
</protein>
<accession>A0A090DDV0</accession>
<dbReference type="GO" id="GO:0010181">
    <property type="term" value="F:FMN binding"/>
    <property type="evidence" value="ECO:0007669"/>
    <property type="project" value="InterPro"/>
</dbReference>
<dbReference type="SUPFAM" id="SSF50475">
    <property type="entry name" value="FMN-binding split barrel"/>
    <property type="match status" value="1"/>
</dbReference>
<organism evidence="3 4">
    <name type="scientific">Mesorhizobium plurifarium</name>
    <dbReference type="NCBI Taxonomy" id="69974"/>
    <lineage>
        <taxon>Bacteria</taxon>
        <taxon>Pseudomonadati</taxon>
        <taxon>Pseudomonadota</taxon>
        <taxon>Alphaproteobacteria</taxon>
        <taxon>Hyphomicrobiales</taxon>
        <taxon>Phyllobacteriaceae</taxon>
        <taxon>Mesorhizobium</taxon>
    </lineage>
</organism>
<reference evidence="4" key="1">
    <citation type="submission" date="2014-08" db="EMBL/GenBank/DDBJ databases">
        <authorList>
            <person name="Moulin L."/>
        </authorList>
    </citation>
    <scope>NUCLEOTIDE SEQUENCE [LARGE SCALE GENOMIC DNA]</scope>
</reference>
<evidence type="ECO:0000313" key="4">
    <source>
        <dbReference type="Proteomes" id="UP000045285"/>
    </source>
</evidence>